<gene>
    <name evidence="8" type="ORF">PAC_19613</name>
</gene>
<comment type="subcellular location">
    <subcellularLocation>
        <location evidence="1">Membrane</location>
        <topology evidence="1">Single-pass membrane protein</topology>
    </subcellularLocation>
</comment>
<evidence type="ECO:0000313" key="9">
    <source>
        <dbReference type="Proteomes" id="UP000184330"/>
    </source>
</evidence>
<dbReference type="AlphaFoldDB" id="A0A1L7XXD2"/>
<keyword evidence="3 6" id="KW-1133">Transmembrane helix</keyword>
<keyword evidence="2 6" id="KW-0812">Transmembrane</keyword>
<dbReference type="GO" id="GO:0016020">
    <property type="term" value="C:membrane"/>
    <property type="evidence" value="ECO:0007669"/>
    <property type="project" value="UniProtKB-SubCell"/>
</dbReference>
<evidence type="ECO:0000256" key="5">
    <source>
        <dbReference type="SAM" id="MobiDB-lite"/>
    </source>
</evidence>
<feature type="chain" id="PRO_5012679463" description="Mid2 domain-containing protein" evidence="7">
    <location>
        <begin position="27"/>
        <end position="566"/>
    </location>
</feature>
<protein>
    <recommendedName>
        <fullName evidence="10">Mid2 domain-containing protein</fullName>
    </recommendedName>
</protein>
<keyword evidence="9" id="KW-1185">Reference proteome</keyword>
<feature type="signal peptide" evidence="7">
    <location>
        <begin position="1"/>
        <end position="26"/>
    </location>
</feature>
<feature type="region of interest" description="Disordered" evidence="5">
    <location>
        <begin position="527"/>
        <end position="566"/>
    </location>
</feature>
<keyword evidence="4 6" id="KW-0472">Membrane</keyword>
<organism evidence="8 9">
    <name type="scientific">Phialocephala subalpina</name>
    <dbReference type="NCBI Taxonomy" id="576137"/>
    <lineage>
        <taxon>Eukaryota</taxon>
        <taxon>Fungi</taxon>
        <taxon>Dikarya</taxon>
        <taxon>Ascomycota</taxon>
        <taxon>Pezizomycotina</taxon>
        <taxon>Leotiomycetes</taxon>
        <taxon>Helotiales</taxon>
        <taxon>Mollisiaceae</taxon>
        <taxon>Phialocephala</taxon>
        <taxon>Phialocephala fortinii species complex</taxon>
    </lineage>
</organism>
<dbReference type="InterPro" id="IPR051694">
    <property type="entry name" value="Immunoregulatory_rcpt-like"/>
</dbReference>
<feature type="region of interest" description="Disordered" evidence="5">
    <location>
        <begin position="430"/>
        <end position="504"/>
    </location>
</feature>
<dbReference type="STRING" id="576137.A0A1L7XXD2"/>
<dbReference type="Proteomes" id="UP000184330">
    <property type="component" value="Unassembled WGS sequence"/>
</dbReference>
<dbReference type="EMBL" id="FJOG01000078">
    <property type="protein sequence ID" value="CZR69713.1"/>
    <property type="molecule type" value="Genomic_DNA"/>
</dbReference>
<evidence type="ECO:0000313" key="8">
    <source>
        <dbReference type="EMBL" id="CZR69713.1"/>
    </source>
</evidence>
<evidence type="ECO:0000256" key="2">
    <source>
        <dbReference type="ARBA" id="ARBA00022692"/>
    </source>
</evidence>
<evidence type="ECO:0000256" key="7">
    <source>
        <dbReference type="SAM" id="SignalP"/>
    </source>
</evidence>
<evidence type="ECO:0000256" key="3">
    <source>
        <dbReference type="ARBA" id="ARBA00022989"/>
    </source>
</evidence>
<reference evidence="8 9" key="1">
    <citation type="submission" date="2016-03" db="EMBL/GenBank/DDBJ databases">
        <authorList>
            <person name="Ploux O."/>
        </authorList>
    </citation>
    <scope>NUCLEOTIDE SEQUENCE [LARGE SCALE GENOMIC DNA]</scope>
    <source>
        <strain evidence="8 9">UAMH 11012</strain>
    </source>
</reference>
<dbReference type="OrthoDB" id="5386093at2759"/>
<name>A0A1L7XXD2_9HELO</name>
<evidence type="ECO:0008006" key="10">
    <source>
        <dbReference type="Google" id="ProtNLM"/>
    </source>
</evidence>
<feature type="compositionally biased region" description="Low complexity" evidence="5">
    <location>
        <begin position="460"/>
        <end position="484"/>
    </location>
</feature>
<feature type="transmembrane region" description="Helical" evidence="6">
    <location>
        <begin position="265"/>
        <end position="288"/>
    </location>
</feature>
<feature type="region of interest" description="Disordered" evidence="5">
    <location>
        <begin position="404"/>
        <end position="423"/>
    </location>
</feature>
<dbReference type="GO" id="GO:0071944">
    <property type="term" value="C:cell periphery"/>
    <property type="evidence" value="ECO:0007669"/>
    <property type="project" value="UniProtKB-ARBA"/>
</dbReference>
<evidence type="ECO:0000256" key="4">
    <source>
        <dbReference type="ARBA" id="ARBA00023136"/>
    </source>
</evidence>
<keyword evidence="7" id="KW-0732">Signal</keyword>
<sequence>MPFNIFAMPSSSIFFLFSIVFGGSNALPWTEPQQTHVYEEHPWSPRPTILPADPARLFKRDSVDPAICGWIGGNSASAATCSFGSTCVHDTIHGVVGCCATSGPCTAGVYTSCIDMNSNGWMPNSGLQDNGIYTCSGTAVCYKNTYAGGYYQYGCGESSWATTVETTYSGQPTDMLLQQVFTGIQFTPTTTPTTTSSSTSTSSSRTTTSSSSSTTTSTSSSSSTKSSSTSASSTLPTAGKVPTNTGSSTPSASAAAVSKKSNTGAIIGGVIGGVAGLAIIGAALFWFLRRKQAQKQGGAGPFISVHNNGQPPTAGPFQRIAPYQHYGPDDFGHTTSIVAGGPAMGAAPYSYGDGPQTPPPNNPNGQVHHQFYAPPPAEEEPLVSEIDDFSRSYHRAIATVPTERDTHIHTGDLPDPETGIAGGLAAMGVSPLRRSPTNAAGAGRTQDRDLTSEALRTPVQGSAWGSSQSASNVGGSSGNGSNSSLVNRDPDAIPPRSPLREGMGMMSASLGSAVSAVVGRDNAPRYQLVDEARDPGDVPVLSGPGQLRQQRMSRNSNTGFLSGDTK</sequence>
<evidence type="ECO:0000256" key="1">
    <source>
        <dbReference type="ARBA" id="ARBA00004167"/>
    </source>
</evidence>
<accession>A0A1L7XXD2</accession>
<feature type="region of interest" description="Disordered" evidence="5">
    <location>
        <begin position="353"/>
        <end position="373"/>
    </location>
</feature>
<evidence type="ECO:0000256" key="6">
    <source>
        <dbReference type="SAM" id="Phobius"/>
    </source>
</evidence>
<feature type="region of interest" description="Disordered" evidence="5">
    <location>
        <begin position="188"/>
        <end position="252"/>
    </location>
</feature>
<feature type="compositionally biased region" description="Polar residues" evidence="5">
    <location>
        <begin position="547"/>
        <end position="560"/>
    </location>
</feature>
<proteinExistence type="predicted"/>
<dbReference type="PANTHER" id="PTHR15549">
    <property type="entry name" value="PAIRED IMMUNOGLOBULIN-LIKE TYPE 2 RECEPTOR"/>
    <property type="match status" value="1"/>
</dbReference>